<organism evidence="2 3">
    <name type="scientific">Streptomyces desertarenae</name>
    <dbReference type="NCBI Taxonomy" id="2666184"/>
    <lineage>
        <taxon>Bacteria</taxon>
        <taxon>Bacillati</taxon>
        <taxon>Actinomycetota</taxon>
        <taxon>Actinomycetes</taxon>
        <taxon>Kitasatosporales</taxon>
        <taxon>Streptomycetaceae</taxon>
        <taxon>Streptomyces</taxon>
    </lineage>
</organism>
<comment type="caution">
    <text evidence="2">The sequence shown here is derived from an EMBL/GenBank/DDBJ whole genome shotgun (WGS) entry which is preliminary data.</text>
</comment>
<dbReference type="InterPro" id="IPR014710">
    <property type="entry name" value="RmlC-like_jellyroll"/>
</dbReference>
<name>A0ABW4PKC1_9ACTN</name>
<sequence>MTAQPTPSGRSVLLRFLPPETDETGTFGRDADLDAAEVLTAVGRLPVNLAVFTVPAGSATPPDSHQSHEMWLVQSGHGRVRCGDREHVVGPGALVALPGGEVHRLHAGPEEMTVVSLWWQP</sequence>
<dbReference type="InterPro" id="IPR013096">
    <property type="entry name" value="Cupin_2"/>
</dbReference>
<dbReference type="Pfam" id="PF07883">
    <property type="entry name" value="Cupin_2"/>
    <property type="match status" value="1"/>
</dbReference>
<accession>A0ABW4PKC1</accession>
<dbReference type="InterPro" id="IPR011051">
    <property type="entry name" value="RmlC_Cupin_sf"/>
</dbReference>
<dbReference type="SUPFAM" id="SSF51182">
    <property type="entry name" value="RmlC-like cupins"/>
    <property type="match status" value="1"/>
</dbReference>
<evidence type="ECO:0000313" key="3">
    <source>
        <dbReference type="Proteomes" id="UP001597365"/>
    </source>
</evidence>
<dbReference type="EMBL" id="JBHUFU010000009">
    <property type="protein sequence ID" value="MFD1831192.1"/>
    <property type="molecule type" value="Genomic_DNA"/>
</dbReference>
<feature type="domain" description="Cupin type-2" evidence="1">
    <location>
        <begin position="51"/>
        <end position="116"/>
    </location>
</feature>
<gene>
    <name evidence="2" type="ORF">ACFSJS_16145</name>
</gene>
<dbReference type="RefSeq" id="WP_380900879.1">
    <property type="nucleotide sequence ID" value="NZ_JBHUFU010000009.1"/>
</dbReference>
<evidence type="ECO:0000259" key="1">
    <source>
        <dbReference type="Pfam" id="PF07883"/>
    </source>
</evidence>
<evidence type="ECO:0000313" key="2">
    <source>
        <dbReference type="EMBL" id="MFD1831192.1"/>
    </source>
</evidence>
<reference evidence="3" key="1">
    <citation type="journal article" date="2019" name="Int. J. Syst. Evol. Microbiol.">
        <title>The Global Catalogue of Microorganisms (GCM) 10K type strain sequencing project: providing services to taxonomists for standard genome sequencing and annotation.</title>
        <authorList>
            <consortium name="The Broad Institute Genomics Platform"/>
            <consortium name="The Broad Institute Genome Sequencing Center for Infectious Disease"/>
            <person name="Wu L."/>
            <person name="Ma J."/>
        </authorList>
    </citation>
    <scope>NUCLEOTIDE SEQUENCE [LARGE SCALE GENOMIC DNA]</scope>
    <source>
        <strain evidence="3">CGMCC 4.7455</strain>
    </source>
</reference>
<proteinExistence type="predicted"/>
<protein>
    <submittedName>
        <fullName evidence="2">Cupin domain-containing protein</fullName>
    </submittedName>
</protein>
<keyword evidence="3" id="KW-1185">Reference proteome</keyword>
<dbReference type="Gene3D" id="2.60.120.10">
    <property type="entry name" value="Jelly Rolls"/>
    <property type="match status" value="1"/>
</dbReference>
<dbReference type="Proteomes" id="UP001597365">
    <property type="component" value="Unassembled WGS sequence"/>
</dbReference>